<dbReference type="PANTHER" id="PTHR43433:SF5">
    <property type="entry name" value="AB HYDROLASE-1 DOMAIN-CONTAINING PROTEIN"/>
    <property type="match status" value="1"/>
</dbReference>
<dbReference type="OrthoDB" id="190201at2759"/>
<dbReference type="PANTHER" id="PTHR43433">
    <property type="entry name" value="HYDROLASE, ALPHA/BETA FOLD FAMILY PROTEIN"/>
    <property type="match status" value="1"/>
</dbReference>
<dbReference type="PRINTS" id="PR00793">
    <property type="entry name" value="PROAMNOPTASE"/>
</dbReference>
<dbReference type="Gene3D" id="3.40.50.1820">
    <property type="entry name" value="alpha/beta hydrolase"/>
    <property type="match status" value="1"/>
</dbReference>
<dbReference type="InterPro" id="IPR029058">
    <property type="entry name" value="AB_hydrolase_fold"/>
</dbReference>
<organism evidence="4 5">
    <name type="scientific">Myriangium duriaei CBS 260.36</name>
    <dbReference type="NCBI Taxonomy" id="1168546"/>
    <lineage>
        <taxon>Eukaryota</taxon>
        <taxon>Fungi</taxon>
        <taxon>Dikarya</taxon>
        <taxon>Ascomycota</taxon>
        <taxon>Pezizomycotina</taxon>
        <taxon>Dothideomycetes</taxon>
        <taxon>Dothideomycetidae</taxon>
        <taxon>Myriangiales</taxon>
        <taxon>Myriangiaceae</taxon>
        <taxon>Myriangium</taxon>
    </lineage>
</organism>
<comment type="similarity">
    <text evidence="1">Belongs to the peptidase S33 family.</text>
</comment>
<proteinExistence type="inferred from homology"/>
<dbReference type="PIRSF" id="PIRSF005539">
    <property type="entry name" value="Pept_S33_TRI_F1"/>
    <property type="match status" value="1"/>
</dbReference>
<dbReference type="InterPro" id="IPR050471">
    <property type="entry name" value="AB_hydrolase"/>
</dbReference>
<evidence type="ECO:0000259" key="3">
    <source>
        <dbReference type="Pfam" id="PF00561"/>
    </source>
</evidence>
<accession>A0A9P4IVR3</accession>
<comment type="caution">
    <text evidence="4">The sequence shown here is derived from an EMBL/GenBank/DDBJ whole genome shotgun (WGS) entry which is preliminary data.</text>
</comment>
<dbReference type="InterPro" id="IPR005945">
    <property type="entry name" value="Pro_imino_pep"/>
</dbReference>
<dbReference type="GO" id="GO:0006508">
    <property type="term" value="P:proteolysis"/>
    <property type="evidence" value="ECO:0007669"/>
    <property type="project" value="InterPro"/>
</dbReference>
<evidence type="ECO:0000313" key="4">
    <source>
        <dbReference type="EMBL" id="KAF2149679.1"/>
    </source>
</evidence>
<name>A0A9P4IVR3_9PEZI</name>
<dbReference type="GO" id="GO:0008233">
    <property type="term" value="F:peptidase activity"/>
    <property type="evidence" value="ECO:0007669"/>
    <property type="project" value="InterPro"/>
</dbReference>
<keyword evidence="2" id="KW-0378">Hydrolase</keyword>
<dbReference type="InterPro" id="IPR002410">
    <property type="entry name" value="Peptidase_S33"/>
</dbReference>
<feature type="domain" description="AB hydrolase-1" evidence="3">
    <location>
        <begin position="41"/>
        <end position="297"/>
    </location>
</feature>
<keyword evidence="5" id="KW-1185">Reference proteome</keyword>
<dbReference type="Proteomes" id="UP000799439">
    <property type="component" value="Unassembled WGS sequence"/>
</dbReference>
<evidence type="ECO:0000256" key="2">
    <source>
        <dbReference type="ARBA" id="ARBA00022801"/>
    </source>
</evidence>
<gene>
    <name evidence="4" type="ORF">K461DRAFT_231503</name>
</gene>
<protein>
    <submittedName>
        <fullName evidence="4">Alpha/beta-hydrolase</fullName>
    </submittedName>
</protein>
<evidence type="ECO:0000313" key="5">
    <source>
        <dbReference type="Proteomes" id="UP000799439"/>
    </source>
</evidence>
<dbReference type="InterPro" id="IPR000073">
    <property type="entry name" value="AB_hydrolase_1"/>
</dbReference>
<reference evidence="4" key="1">
    <citation type="journal article" date="2020" name="Stud. Mycol.">
        <title>101 Dothideomycetes genomes: a test case for predicting lifestyles and emergence of pathogens.</title>
        <authorList>
            <person name="Haridas S."/>
            <person name="Albert R."/>
            <person name="Binder M."/>
            <person name="Bloem J."/>
            <person name="Labutti K."/>
            <person name="Salamov A."/>
            <person name="Andreopoulos B."/>
            <person name="Baker S."/>
            <person name="Barry K."/>
            <person name="Bills G."/>
            <person name="Bluhm B."/>
            <person name="Cannon C."/>
            <person name="Castanera R."/>
            <person name="Culley D."/>
            <person name="Daum C."/>
            <person name="Ezra D."/>
            <person name="Gonzalez J."/>
            <person name="Henrissat B."/>
            <person name="Kuo A."/>
            <person name="Liang C."/>
            <person name="Lipzen A."/>
            <person name="Lutzoni F."/>
            <person name="Magnuson J."/>
            <person name="Mondo S."/>
            <person name="Nolan M."/>
            <person name="Ohm R."/>
            <person name="Pangilinan J."/>
            <person name="Park H.-J."/>
            <person name="Ramirez L."/>
            <person name="Alfaro M."/>
            <person name="Sun H."/>
            <person name="Tritt A."/>
            <person name="Yoshinaga Y."/>
            <person name="Zwiers L.-H."/>
            <person name="Turgeon B."/>
            <person name="Goodwin S."/>
            <person name="Spatafora J."/>
            <person name="Crous P."/>
            <person name="Grigoriev I."/>
        </authorList>
    </citation>
    <scope>NUCLEOTIDE SEQUENCE</scope>
    <source>
        <strain evidence="4">CBS 260.36</strain>
    </source>
</reference>
<dbReference type="SUPFAM" id="SSF53474">
    <property type="entry name" value="alpha/beta-Hydrolases"/>
    <property type="match status" value="1"/>
</dbReference>
<dbReference type="AlphaFoldDB" id="A0A9P4IVR3"/>
<evidence type="ECO:0000256" key="1">
    <source>
        <dbReference type="ARBA" id="ARBA00010088"/>
    </source>
</evidence>
<dbReference type="Pfam" id="PF00561">
    <property type="entry name" value="Abhydrolase_1"/>
    <property type="match status" value="1"/>
</dbReference>
<sequence>MSWAFRPSTKEGDVPFDLPGIEKSCFTHYRIYGELGGDKTPLVFLHGGPGGGAKGLATFAELWYSYGIPLVTYDMIGCGESTLLPETLGDESLWQVSLFVAELNNVLDHLHLRNGFHLAGVSFGTYVACAFASRQPPGLKRLVLASGIPSKDLSVQSFQEIKDQLPSEHTLAIDEAGRTGDFKSAAYQDAWLFVIKNYMFRQDGEISAEKLDWIKRWDEQDIVKLTMSGPSPFFSLGSMAGFTNVPILHRIKAPTLIYNGDFETSSRDCAQEVFFKHIPRVRWVKFSNSGHVVHMQNKDMYDKVMKLIGGFLTPTLF</sequence>
<dbReference type="EMBL" id="ML996091">
    <property type="protein sequence ID" value="KAF2149679.1"/>
    <property type="molecule type" value="Genomic_DNA"/>
</dbReference>